<evidence type="ECO:0000313" key="4">
    <source>
        <dbReference type="Proteomes" id="UP000263094"/>
    </source>
</evidence>
<evidence type="ECO:0000313" key="3">
    <source>
        <dbReference type="EMBL" id="RFU86918.1"/>
    </source>
</evidence>
<feature type="chain" id="PRO_5016589717" evidence="2">
    <location>
        <begin position="38"/>
        <end position="843"/>
    </location>
</feature>
<feature type="region of interest" description="Disordered" evidence="1">
    <location>
        <begin position="32"/>
        <end position="57"/>
    </location>
</feature>
<reference evidence="3 4" key="1">
    <citation type="submission" date="2018-08" db="EMBL/GenBank/DDBJ databases">
        <title>Isolation, diversity and antifungal activity of Actinobacteria from wheat.</title>
        <authorList>
            <person name="Han C."/>
        </authorList>
    </citation>
    <scope>NUCLEOTIDE SEQUENCE [LARGE SCALE GENOMIC DNA]</scope>
    <source>
        <strain evidence="3 4">NEAU-YY421</strain>
    </source>
</reference>
<dbReference type="InterPro" id="IPR021345">
    <property type="entry name" value="DUF2961"/>
</dbReference>
<evidence type="ECO:0000256" key="2">
    <source>
        <dbReference type="SAM" id="SignalP"/>
    </source>
</evidence>
<feature type="region of interest" description="Disordered" evidence="1">
    <location>
        <begin position="695"/>
        <end position="730"/>
    </location>
</feature>
<sequence length="843" mass="90168">MQEAHVRRQHRWTRGIVAAALAVALGPALGTPANAEAAPHPDPAGPRPSATAKGPVGWDTYRELDRLPGLTTGVQTKQFSSFDRAGGNDHDGFDGRHSCLRESAAGCVIAEHRGAGEVGALWFTRDEGDVTRTGNLTVELDGRKVVDAPLQDVVDGKLGAPFVRPLVGNADDSSGGVYVEVPMPYRESMRITTEHNPLFHHVSHRTFADADGVETFDPDDPAEDVVRTLRKAGTADPKEPLPGAGTTKAELKLAPGETQTLARTDRPGLLSALKMRLPAAEHVAPRTESDEGRAFGEGGSSEFTVAVDPANEGVRLTRRLDPSIADQVAAIHVDGEKVAEWPASEPGGGGVWGEQSVDLPASATAGKSRITVRNAFVSSSLDYNEFTYWADSLVGGEARRTDTVDVGDTADEAAHAYTITGQAWEGERTFAHPLDEDELADVRAARKLLEGLRLRISFDGERTVDSPLGEFFGSGQAMNDVRSLMYGIDAESSTLSAWWPMPFAERATVELHNGTDTAITAGDAEVTAAPSGAHARAVRTGAQGHFRTDSHAGPTEDGRSWTFLKASGQGKFAGVTHSMEGPATRFFLEGDERVYVDGSRTPQIHGTGSEDFYQAGWYFNRETFSVPWHGNPTHLGGATGCGAGKDCTGAFRLMLHDAVPFSSSIDFGIEHGPTNDVAADYSSTAYWYGRSEPAGHRTDTLTLGDPDSERAHDYTSDDPGPVTGLDSRFEGDLHNAPALTADTRATRAPVSFTLATDPGNRGVELRRLSDQREPGQQVKVSVDGVQLPDWQQPLANSERRWLEDVHQIPAGVSAGKRAITVTLTPVEGAPAWSAASYQAHSLR</sequence>
<comment type="caution">
    <text evidence="3">The sequence shown here is derived from an EMBL/GenBank/DDBJ whole genome shotgun (WGS) entry which is preliminary data.</text>
</comment>
<dbReference type="Proteomes" id="UP000263094">
    <property type="component" value="Unassembled WGS sequence"/>
</dbReference>
<name>A0A372M7I5_9ACTN</name>
<accession>A0A372M7I5</accession>
<dbReference type="AlphaFoldDB" id="A0A372M7I5"/>
<organism evidence="3 4">
    <name type="scientific">Streptomyces triticagri</name>
    <dbReference type="NCBI Taxonomy" id="2293568"/>
    <lineage>
        <taxon>Bacteria</taxon>
        <taxon>Bacillati</taxon>
        <taxon>Actinomycetota</taxon>
        <taxon>Actinomycetes</taxon>
        <taxon>Kitasatosporales</taxon>
        <taxon>Streptomycetaceae</taxon>
        <taxon>Streptomyces</taxon>
    </lineage>
</organism>
<dbReference type="OrthoDB" id="2518538at2"/>
<keyword evidence="2" id="KW-0732">Signal</keyword>
<keyword evidence="4" id="KW-1185">Reference proteome</keyword>
<gene>
    <name evidence="3" type="ORF">DY218_09755</name>
</gene>
<feature type="compositionally biased region" description="Basic and acidic residues" evidence="1">
    <location>
        <begin position="283"/>
        <end position="294"/>
    </location>
</feature>
<dbReference type="Pfam" id="PF11175">
    <property type="entry name" value="DUF2961"/>
    <property type="match status" value="1"/>
</dbReference>
<feature type="region of interest" description="Disordered" evidence="1">
    <location>
        <begin position="283"/>
        <end position="304"/>
    </location>
</feature>
<feature type="signal peptide" evidence="2">
    <location>
        <begin position="1"/>
        <end position="37"/>
    </location>
</feature>
<evidence type="ECO:0000256" key="1">
    <source>
        <dbReference type="SAM" id="MobiDB-lite"/>
    </source>
</evidence>
<dbReference type="Gene3D" id="2.60.120.1390">
    <property type="match status" value="3"/>
</dbReference>
<dbReference type="EMBL" id="QUAK01000051">
    <property type="protein sequence ID" value="RFU86918.1"/>
    <property type="molecule type" value="Genomic_DNA"/>
</dbReference>
<proteinExistence type="predicted"/>
<protein>
    <submittedName>
        <fullName evidence="3">DUF2961 domain-containing protein</fullName>
    </submittedName>
</protein>